<keyword evidence="2" id="KW-0805">Transcription regulation</keyword>
<dbReference type="GO" id="GO:0008270">
    <property type="term" value="F:zinc ion binding"/>
    <property type="evidence" value="ECO:0007669"/>
    <property type="project" value="InterPro"/>
</dbReference>
<sequence length="581" mass="65059">MQSNQAPSGTPAPYGRACLNCSRAKSKCIILEPGTGCERCQRLKKECNPSPTVRKRNGRSSASKAAQLEAKLDSIVSLLKTTGGTSGLPADWESTAKAHAAVRAQPVQNNYAAAPIPSPLSTPSPPSSTCSVMEVCLSLHIPPELAEKSLNQFRSANLKFFPCLYIPPHLTAQQLLPEKPFLWLCIVAVCLPGSMNRDGLFDKITELLYKEVLVNVTLSMDILLGLMTFLSWMCYSKRPFLNFYSNFLIGVVSDMGINKAPLTEHSTMQAFKHAMGWRQVQPMVRTIDERRAALGAFLMTSSVALCMFRIDSLRWNSHMEESLSILTDAKESPEDELLVALVKIQLVMERNYHLRRDGGTQSLSEFYIKSFQSQLESVKSQIPPSLKENKTVRMYLATAELTIHEVAMQTPSVPHSPELNRLESLRACLQATKTWLDIWLSFHPTEYVGVPFTIFYQFSRALVSLFKLSTLEDPAWDKGMVRNTANVLEFIDQCIYKMKNCADTANINAPNDIDWNTWEKGVRMCQSIKQGWEPRLMEAWYPNMPGNGLEGALPQTGPEIVDPFPIHGLDDDFMLEFFGSL</sequence>
<reference evidence="7" key="2">
    <citation type="journal article" date="2023" name="IMA Fungus">
        <title>Comparative genomic study of the Penicillium genus elucidates a diverse pangenome and 15 lateral gene transfer events.</title>
        <authorList>
            <person name="Petersen C."/>
            <person name="Sorensen T."/>
            <person name="Nielsen M.R."/>
            <person name="Sondergaard T.E."/>
            <person name="Sorensen J.L."/>
            <person name="Fitzpatrick D.A."/>
            <person name="Frisvad J.C."/>
            <person name="Nielsen K.L."/>
        </authorList>
    </citation>
    <scope>NUCLEOTIDE SEQUENCE</scope>
    <source>
        <strain evidence="7">IBT 21917</strain>
    </source>
</reference>
<accession>A0A9W9ISZ0</accession>
<evidence type="ECO:0000256" key="5">
    <source>
        <dbReference type="ARBA" id="ARBA00023242"/>
    </source>
</evidence>
<dbReference type="CDD" id="cd12148">
    <property type="entry name" value="fungal_TF_MHR"/>
    <property type="match status" value="1"/>
</dbReference>
<dbReference type="PANTHER" id="PTHR31845:SF32">
    <property type="entry name" value="MISCELLANEOUS ZN(II)2CYS6 TRANSCRIPTION FACTOR (EUROFUNG)-RELATED"/>
    <property type="match status" value="1"/>
</dbReference>
<keyword evidence="3" id="KW-0238">DNA-binding</keyword>
<dbReference type="PANTHER" id="PTHR31845">
    <property type="entry name" value="FINGER DOMAIN PROTEIN, PUTATIVE-RELATED"/>
    <property type="match status" value="1"/>
</dbReference>
<dbReference type="GO" id="GO:0005634">
    <property type="term" value="C:nucleus"/>
    <property type="evidence" value="ECO:0007669"/>
    <property type="project" value="UniProtKB-SubCell"/>
</dbReference>
<dbReference type="GO" id="GO:0000981">
    <property type="term" value="F:DNA-binding transcription factor activity, RNA polymerase II-specific"/>
    <property type="evidence" value="ECO:0007669"/>
    <property type="project" value="InterPro"/>
</dbReference>
<evidence type="ECO:0000313" key="8">
    <source>
        <dbReference type="Proteomes" id="UP001146351"/>
    </source>
</evidence>
<dbReference type="InterPro" id="IPR051089">
    <property type="entry name" value="prtT"/>
</dbReference>
<evidence type="ECO:0000256" key="3">
    <source>
        <dbReference type="ARBA" id="ARBA00023125"/>
    </source>
</evidence>
<organism evidence="7 8">
    <name type="scientific">Penicillium capsulatum</name>
    <dbReference type="NCBI Taxonomy" id="69766"/>
    <lineage>
        <taxon>Eukaryota</taxon>
        <taxon>Fungi</taxon>
        <taxon>Dikarya</taxon>
        <taxon>Ascomycota</taxon>
        <taxon>Pezizomycotina</taxon>
        <taxon>Eurotiomycetes</taxon>
        <taxon>Eurotiomycetidae</taxon>
        <taxon>Eurotiales</taxon>
        <taxon>Aspergillaceae</taxon>
        <taxon>Penicillium</taxon>
    </lineage>
</organism>
<name>A0A9W9ISZ0_9EURO</name>
<evidence type="ECO:0000256" key="2">
    <source>
        <dbReference type="ARBA" id="ARBA00023015"/>
    </source>
</evidence>
<keyword evidence="4" id="KW-0804">Transcription</keyword>
<dbReference type="SUPFAM" id="SSF57701">
    <property type="entry name" value="Zn2/Cys6 DNA-binding domain"/>
    <property type="match status" value="1"/>
</dbReference>
<dbReference type="Gene3D" id="4.10.240.10">
    <property type="entry name" value="Zn(2)-C6 fungal-type DNA-binding domain"/>
    <property type="match status" value="1"/>
</dbReference>
<dbReference type="Proteomes" id="UP001146351">
    <property type="component" value="Unassembled WGS sequence"/>
</dbReference>
<dbReference type="OrthoDB" id="1600564at2759"/>
<feature type="domain" description="Zn(2)-C6 fungal-type" evidence="6">
    <location>
        <begin position="17"/>
        <end position="47"/>
    </location>
</feature>
<evidence type="ECO:0000259" key="6">
    <source>
        <dbReference type="PROSITE" id="PS00463"/>
    </source>
</evidence>
<comment type="subcellular location">
    <subcellularLocation>
        <location evidence="1">Nucleus</location>
    </subcellularLocation>
</comment>
<evidence type="ECO:0000256" key="1">
    <source>
        <dbReference type="ARBA" id="ARBA00004123"/>
    </source>
</evidence>
<comment type="caution">
    <text evidence="7">The sequence shown here is derived from an EMBL/GenBank/DDBJ whole genome shotgun (WGS) entry which is preliminary data.</text>
</comment>
<dbReference type="AlphaFoldDB" id="A0A9W9ISZ0"/>
<dbReference type="GO" id="GO:0000976">
    <property type="term" value="F:transcription cis-regulatory region binding"/>
    <property type="evidence" value="ECO:0007669"/>
    <property type="project" value="TreeGrafter"/>
</dbReference>
<dbReference type="EMBL" id="JAPQKO010000001">
    <property type="protein sequence ID" value="KAJ5183452.1"/>
    <property type="molecule type" value="Genomic_DNA"/>
</dbReference>
<keyword evidence="5" id="KW-0539">Nucleus</keyword>
<dbReference type="PROSITE" id="PS00463">
    <property type="entry name" value="ZN2_CY6_FUNGAL_1"/>
    <property type="match status" value="1"/>
</dbReference>
<dbReference type="InterPro" id="IPR001138">
    <property type="entry name" value="Zn2Cys6_DnaBD"/>
</dbReference>
<gene>
    <name evidence="7" type="ORF">N7492_001068</name>
</gene>
<keyword evidence="8" id="KW-1185">Reference proteome</keyword>
<protein>
    <recommendedName>
        <fullName evidence="6">Zn(2)-C6 fungal-type domain-containing protein</fullName>
    </recommendedName>
</protein>
<dbReference type="InterPro" id="IPR036864">
    <property type="entry name" value="Zn2-C6_fun-type_DNA-bd_sf"/>
</dbReference>
<reference evidence="7" key="1">
    <citation type="submission" date="2022-11" db="EMBL/GenBank/DDBJ databases">
        <authorList>
            <person name="Petersen C."/>
        </authorList>
    </citation>
    <scope>NUCLEOTIDE SEQUENCE</scope>
    <source>
        <strain evidence="7">IBT 21917</strain>
    </source>
</reference>
<dbReference type="CDD" id="cd00067">
    <property type="entry name" value="GAL4"/>
    <property type="match status" value="1"/>
</dbReference>
<proteinExistence type="predicted"/>
<evidence type="ECO:0000256" key="4">
    <source>
        <dbReference type="ARBA" id="ARBA00023163"/>
    </source>
</evidence>
<evidence type="ECO:0000313" key="7">
    <source>
        <dbReference type="EMBL" id="KAJ5183452.1"/>
    </source>
</evidence>